<sequence>MPSQAAMTDTVEMTRMVPLTVNLTRHHYKRMKFYWRGGRDGGASRTDGIDVDLAGLGLIMRLHDAPLGRGVCFAITERGEQELALERQREIERRSPHHNLGGRLSAWLRTQGRATWENIEFVVEATEENQIPGTSFAVPGYRSPVRPDVFSMVTTRNPAQMRPYVHEVKVSRADFLADVANVDKRAAAAMISESFFYACPEGMIGKDEVPPECGLVYEHSEGEFSVVKRSTRKKLILTPEHFMNLILKPGEFNPI</sequence>
<dbReference type="EMBL" id="AB853026">
    <property type="protein sequence ID" value="BAO19060.1"/>
    <property type="molecule type" value="Genomic_DNA"/>
</dbReference>
<proteinExistence type="predicted"/>
<keyword evidence="1" id="KW-0614">Plasmid</keyword>
<dbReference type="AlphaFoldDB" id="V5YNB0"/>
<name>V5YNB0_9BURK</name>
<organism evidence="1">
    <name type="scientific">Burkholderia sp. M701</name>
    <dbReference type="NCBI Taxonomy" id="326454"/>
    <lineage>
        <taxon>Bacteria</taxon>
        <taxon>Pseudomonadati</taxon>
        <taxon>Pseudomonadota</taxon>
        <taxon>Betaproteobacteria</taxon>
        <taxon>Burkholderiales</taxon>
        <taxon>Burkholderiaceae</taxon>
        <taxon>Burkholderia</taxon>
    </lineage>
</organism>
<reference evidence="1" key="2">
    <citation type="submission" date="2024-06" db="EMBL/GenBank/DDBJ databases">
        <authorList>
            <person name="Sakai Y."/>
            <person name="Fujii T."/>
        </authorList>
    </citation>
    <scope>NUCLEOTIDE SEQUENCE</scope>
    <source>
        <strain evidence="1">M701</strain>
        <plasmid evidence="1">pM7012</plasmid>
    </source>
</reference>
<protein>
    <submittedName>
        <fullName evidence="1">Uncharacterized protein</fullName>
    </submittedName>
</protein>
<geneLocation type="plasmid" evidence="1">
    <name>pM7012</name>
</geneLocation>
<dbReference type="RefSeq" id="WP_023842603.1">
    <property type="nucleotide sequence ID" value="NC_022995.1"/>
</dbReference>
<accession>V5YNB0</accession>
<evidence type="ECO:0000313" key="1">
    <source>
        <dbReference type="EMBL" id="BAO19060.1"/>
    </source>
</evidence>
<reference evidence="1" key="1">
    <citation type="journal article" date="2014" name="Microbiology">
        <title>A 2,4-dichlorophenoxyacetic acid degradation plasmid pM7012 discloses distribution of an unclassified megaplasmid group across bacterial species.</title>
        <authorList>
            <person name="Sakai Y."/>
            <person name="Ogawa N."/>
            <person name="Shimomura Y."/>
            <person name="Fujii T."/>
        </authorList>
    </citation>
    <scope>NUCLEOTIDE SEQUENCE</scope>
    <source>
        <strain evidence="1">M701</strain>
    </source>
</reference>